<protein>
    <submittedName>
        <fullName evidence="1">Uncharacterized protein</fullName>
    </submittedName>
</protein>
<dbReference type="AlphaFoldDB" id="A0A2C7ABF1"/>
<accession>A0A2C7ABF1</accession>
<evidence type="ECO:0000313" key="2">
    <source>
        <dbReference type="Proteomes" id="UP000223527"/>
    </source>
</evidence>
<dbReference type="Proteomes" id="UP000223527">
    <property type="component" value="Unassembled WGS sequence"/>
</dbReference>
<name>A0A2C7ABF1_9PROT</name>
<reference evidence="1 2" key="1">
    <citation type="submission" date="2017-10" db="EMBL/GenBank/DDBJ databases">
        <authorList>
            <person name="Banno H."/>
            <person name="Chua N.-H."/>
        </authorList>
    </citation>
    <scope>NUCLEOTIDE SEQUENCE [LARGE SCALE GENOMIC DNA]</scope>
    <source>
        <strain evidence="1 2">YW11</strain>
    </source>
</reference>
<sequence length="78" mass="8923">MSWKLLVTLLGVAFLFVYAWNGHQDRFMNKCLNMMSTEAFQRASIESYRSPSSSSANQVLNWLEAIYDVDIVACRSLP</sequence>
<organism evidence="1 2">
    <name type="scientific">Teichococcus rhizosphaerae</name>
    <dbReference type="NCBI Taxonomy" id="1335062"/>
    <lineage>
        <taxon>Bacteria</taxon>
        <taxon>Pseudomonadati</taxon>
        <taxon>Pseudomonadota</taxon>
        <taxon>Alphaproteobacteria</taxon>
        <taxon>Acetobacterales</taxon>
        <taxon>Roseomonadaceae</taxon>
        <taxon>Roseomonas</taxon>
    </lineage>
</organism>
<comment type="caution">
    <text evidence="1">The sequence shown here is derived from an EMBL/GenBank/DDBJ whole genome shotgun (WGS) entry which is preliminary data.</text>
</comment>
<dbReference type="EMBL" id="PDNU01000025">
    <property type="protein sequence ID" value="PHK94414.1"/>
    <property type="molecule type" value="Genomic_DNA"/>
</dbReference>
<proteinExistence type="predicted"/>
<gene>
    <name evidence="1" type="ORF">CR162_13010</name>
</gene>
<keyword evidence="2" id="KW-1185">Reference proteome</keyword>
<evidence type="ECO:0000313" key="1">
    <source>
        <dbReference type="EMBL" id="PHK94414.1"/>
    </source>
</evidence>